<keyword evidence="2" id="KW-0732">Signal</keyword>
<feature type="chain" id="PRO_5011643279" description="LTXXQ motif family protein" evidence="2">
    <location>
        <begin position="22"/>
        <end position="190"/>
    </location>
</feature>
<name>A0A1G6KV54_9BACT</name>
<dbReference type="STRING" id="28234.SAMN04488588_0903"/>
<feature type="coiled-coil region" evidence="1">
    <location>
        <begin position="159"/>
        <end position="187"/>
    </location>
</feature>
<sequence length="190" mass="22335">MKKILLVAVIGLLSLSIFAFGGNGYNTKANPDTRGGYYQEDNFNQLQNGYNKRMPENRNQMPMNRRMPIQRNMGSFDNGFRNAGENTMVTLELLIDKYSPELAKDFNSLQEEILQLREEQQTQLRTRDFSNDDPIQIRDRINNSLELRGMYSELMSEYQQNDEEEIKEILERIVNTMRETIDNFETEEIE</sequence>
<organism evidence="3 4">
    <name type="scientific">Geotoga petraea</name>
    <dbReference type="NCBI Taxonomy" id="28234"/>
    <lineage>
        <taxon>Bacteria</taxon>
        <taxon>Thermotogati</taxon>
        <taxon>Thermotogota</taxon>
        <taxon>Thermotogae</taxon>
        <taxon>Petrotogales</taxon>
        <taxon>Petrotogaceae</taxon>
        <taxon>Geotoga</taxon>
    </lineage>
</organism>
<evidence type="ECO:0008006" key="5">
    <source>
        <dbReference type="Google" id="ProtNLM"/>
    </source>
</evidence>
<keyword evidence="1" id="KW-0175">Coiled coil</keyword>
<proteinExistence type="predicted"/>
<evidence type="ECO:0000256" key="1">
    <source>
        <dbReference type="SAM" id="Coils"/>
    </source>
</evidence>
<evidence type="ECO:0000313" key="4">
    <source>
        <dbReference type="Proteomes" id="UP000199322"/>
    </source>
</evidence>
<feature type="signal peptide" evidence="2">
    <location>
        <begin position="1"/>
        <end position="21"/>
    </location>
</feature>
<accession>A0A1G6KV54</accession>
<keyword evidence="4" id="KW-1185">Reference proteome</keyword>
<dbReference type="Proteomes" id="UP000199322">
    <property type="component" value="Unassembled WGS sequence"/>
</dbReference>
<gene>
    <name evidence="3" type="ORF">SAMN04488588_0903</name>
</gene>
<dbReference type="RefSeq" id="WP_091403164.1">
    <property type="nucleotide sequence ID" value="NZ_FMYV01000003.1"/>
</dbReference>
<dbReference type="AlphaFoldDB" id="A0A1G6KV54"/>
<dbReference type="EMBL" id="FMYV01000003">
    <property type="protein sequence ID" value="SDC34972.1"/>
    <property type="molecule type" value="Genomic_DNA"/>
</dbReference>
<reference evidence="3 4" key="1">
    <citation type="submission" date="2016-10" db="EMBL/GenBank/DDBJ databases">
        <authorList>
            <person name="de Groot N.N."/>
        </authorList>
    </citation>
    <scope>NUCLEOTIDE SEQUENCE [LARGE SCALE GENOMIC DNA]</scope>
    <source>
        <strain evidence="3 4">WG14</strain>
    </source>
</reference>
<protein>
    <recommendedName>
        <fullName evidence="5">LTXXQ motif family protein</fullName>
    </recommendedName>
</protein>
<evidence type="ECO:0000313" key="3">
    <source>
        <dbReference type="EMBL" id="SDC34972.1"/>
    </source>
</evidence>
<evidence type="ECO:0000256" key="2">
    <source>
        <dbReference type="SAM" id="SignalP"/>
    </source>
</evidence>